<sequence length="207" mass="22215">MPGDQEPRIPSTPLLAAAAETLRQLGPRRFSLTAVAETAGVSRGTVHNILGTRDAAITAALDHLSAGFIATLAAEISEHDTLAEQAAAAAVLISAHRRRSASTPRGINQSVLILLLEHGNEELIRRSGELWMPLVRAAKQRGEVAAEVDTGLASEWIMRVLFSFELLPPIRVNLDSPRSVRRFVCDHIIAGLGGASRDTQQVKEIPA</sequence>
<reference evidence="6 7" key="1">
    <citation type="submission" date="2023-12" db="EMBL/GenBank/DDBJ databases">
        <title>Description of new species of Mycobacterium terrae complex isolated from sewage at the Sao Paulo Zoological Park Foundation in Brazil.</title>
        <authorList>
            <person name="Romagnoli C.L."/>
            <person name="Conceicao E.C."/>
            <person name="Machado E."/>
            <person name="Barreto L.B.P.F."/>
            <person name="Sharma A."/>
            <person name="Silva N.M."/>
            <person name="Marques L.E."/>
            <person name="Juliana M.A."/>
            <person name="Lourenco M.C.S."/>
            <person name="Digiampietri L.A."/>
            <person name="Suffys P.N."/>
            <person name="Viana-Niero C."/>
        </authorList>
    </citation>
    <scope>NUCLEOTIDE SEQUENCE [LARGE SCALE GENOMIC DNA]</scope>
    <source>
        <strain evidence="6 7">MYC017</strain>
    </source>
</reference>
<proteinExistence type="predicted"/>
<evidence type="ECO:0000256" key="2">
    <source>
        <dbReference type="ARBA" id="ARBA00023125"/>
    </source>
</evidence>
<dbReference type="PANTHER" id="PTHR30055">
    <property type="entry name" value="HTH-TYPE TRANSCRIPTIONAL REGULATOR RUTR"/>
    <property type="match status" value="1"/>
</dbReference>
<keyword evidence="2 4" id="KW-0238">DNA-binding</keyword>
<dbReference type="Proteomes" id="UP001299283">
    <property type="component" value="Unassembled WGS sequence"/>
</dbReference>
<dbReference type="EMBL" id="JAYJJQ010000006">
    <property type="protein sequence ID" value="MEB3069158.1"/>
    <property type="molecule type" value="Genomic_DNA"/>
</dbReference>
<keyword evidence="3" id="KW-0804">Transcription</keyword>
<evidence type="ECO:0000256" key="4">
    <source>
        <dbReference type="PROSITE-ProRule" id="PRU00335"/>
    </source>
</evidence>
<protein>
    <submittedName>
        <fullName evidence="6">TetR/AcrR family transcriptional regulator</fullName>
    </submittedName>
</protein>
<dbReference type="Gene3D" id="1.10.357.10">
    <property type="entry name" value="Tetracycline Repressor, domain 2"/>
    <property type="match status" value="1"/>
</dbReference>
<gene>
    <name evidence="6" type="ORF">K5L39_08160</name>
</gene>
<comment type="caution">
    <text evidence="6">The sequence shown here is derived from an EMBL/GenBank/DDBJ whole genome shotgun (WGS) entry which is preliminary data.</text>
</comment>
<keyword evidence="7" id="KW-1185">Reference proteome</keyword>
<dbReference type="RefSeq" id="WP_225397825.1">
    <property type="nucleotide sequence ID" value="NZ_JAYJJQ010000006.1"/>
</dbReference>
<dbReference type="InterPro" id="IPR009057">
    <property type="entry name" value="Homeodomain-like_sf"/>
</dbReference>
<accession>A0ABU5YVL5</accession>
<dbReference type="InterPro" id="IPR001647">
    <property type="entry name" value="HTH_TetR"/>
</dbReference>
<evidence type="ECO:0000259" key="5">
    <source>
        <dbReference type="PROSITE" id="PS50977"/>
    </source>
</evidence>
<dbReference type="InterPro" id="IPR050109">
    <property type="entry name" value="HTH-type_TetR-like_transc_reg"/>
</dbReference>
<evidence type="ECO:0000313" key="7">
    <source>
        <dbReference type="Proteomes" id="UP001299283"/>
    </source>
</evidence>
<dbReference type="PANTHER" id="PTHR30055:SF234">
    <property type="entry name" value="HTH-TYPE TRANSCRIPTIONAL REGULATOR BETI"/>
    <property type="match status" value="1"/>
</dbReference>
<keyword evidence="1" id="KW-0805">Transcription regulation</keyword>
<dbReference type="PROSITE" id="PS50977">
    <property type="entry name" value="HTH_TETR_2"/>
    <property type="match status" value="1"/>
</dbReference>
<feature type="domain" description="HTH tetR-type" evidence="5">
    <location>
        <begin position="8"/>
        <end position="68"/>
    </location>
</feature>
<evidence type="ECO:0000313" key="6">
    <source>
        <dbReference type="EMBL" id="MEB3069158.1"/>
    </source>
</evidence>
<evidence type="ECO:0000256" key="3">
    <source>
        <dbReference type="ARBA" id="ARBA00023163"/>
    </source>
</evidence>
<organism evidence="6 7">
    <name type="scientific">[Mycobacterium] vasticus</name>
    <dbReference type="NCBI Taxonomy" id="2875777"/>
    <lineage>
        <taxon>Bacteria</taxon>
        <taxon>Bacillati</taxon>
        <taxon>Actinomycetota</taxon>
        <taxon>Actinomycetes</taxon>
        <taxon>Mycobacteriales</taxon>
        <taxon>Mycobacteriaceae</taxon>
        <taxon>Mycolicibacter</taxon>
    </lineage>
</organism>
<dbReference type="SUPFAM" id="SSF46689">
    <property type="entry name" value="Homeodomain-like"/>
    <property type="match status" value="1"/>
</dbReference>
<name>A0ABU5YVL5_9MYCO</name>
<feature type="DNA-binding region" description="H-T-H motif" evidence="4">
    <location>
        <begin position="31"/>
        <end position="50"/>
    </location>
</feature>
<evidence type="ECO:0000256" key="1">
    <source>
        <dbReference type="ARBA" id="ARBA00023015"/>
    </source>
</evidence>